<comment type="caution">
    <text evidence="2">The sequence shown here is derived from an EMBL/GenBank/DDBJ whole genome shotgun (WGS) entry which is preliminary data.</text>
</comment>
<organism evidence="2 3">
    <name type="scientific">Characodon lateralis</name>
    <dbReference type="NCBI Taxonomy" id="208331"/>
    <lineage>
        <taxon>Eukaryota</taxon>
        <taxon>Metazoa</taxon>
        <taxon>Chordata</taxon>
        <taxon>Craniata</taxon>
        <taxon>Vertebrata</taxon>
        <taxon>Euteleostomi</taxon>
        <taxon>Actinopterygii</taxon>
        <taxon>Neopterygii</taxon>
        <taxon>Teleostei</taxon>
        <taxon>Neoteleostei</taxon>
        <taxon>Acanthomorphata</taxon>
        <taxon>Ovalentaria</taxon>
        <taxon>Atherinomorphae</taxon>
        <taxon>Cyprinodontiformes</taxon>
        <taxon>Goodeidae</taxon>
        <taxon>Characodon</taxon>
    </lineage>
</organism>
<keyword evidence="3" id="KW-1185">Reference proteome</keyword>
<keyword evidence="1" id="KW-1133">Transmembrane helix</keyword>
<keyword evidence="1" id="KW-0472">Membrane</keyword>
<sequence>MSGAVQAGQRAALEVLAEVCHVTLTAEEKEALIQGQTVRSPPKQTLLSQLLKPLIKKSVVIPVLMISAALLLAQHPNVLVMSFLPGASRF</sequence>
<accession>A0ABU7DKP3</accession>
<reference evidence="2 3" key="1">
    <citation type="submission" date="2021-06" db="EMBL/GenBank/DDBJ databases">
        <authorList>
            <person name="Palmer J.M."/>
        </authorList>
    </citation>
    <scope>NUCLEOTIDE SEQUENCE [LARGE SCALE GENOMIC DNA]</scope>
    <source>
        <strain evidence="2 3">CL_MEX2019</strain>
        <tissue evidence="2">Muscle</tissue>
    </source>
</reference>
<name>A0ABU7DKP3_9TELE</name>
<dbReference type="EMBL" id="JAHUTJ010028556">
    <property type="protein sequence ID" value="MED6275687.1"/>
    <property type="molecule type" value="Genomic_DNA"/>
</dbReference>
<protein>
    <submittedName>
        <fullName evidence="2">Uncharacterized protein</fullName>
    </submittedName>
</protein>
<proteinExistence type="predicted"/>
<evidence type="ECO:0000313" key="3">
    <source>
        <dbReference type="Proteomes" id="UP001352852"/>
    </source>
</evidence>
<evidence type="ECO:0000256" key="1">
    <source>
        <dbReference type="SAM" id="Phobius"/>
    </source>
</evidence>
<feature type="transmembrane region" description="Helical" evidence="1">
    <location>
        <begin position="59"/>
        <end position="84"/>
    </location>
</feature>
<dbReference type="Proteomes" id="UP001352852">
    <property type="component" value="Unassembled WGS sequence"/>
</dbReference>
<evidence type="ECO:0000313" key="2">
    <source>
        <dbReference type="EMBL" id="MED6275687.1"/>
    </source>
</evidence>
<gene>
    <name evidence="2" type="ORF">CHARACLAT_028940</name>
</gene>
<keyword evidence="1" id="KW-0812">Transmembrane</keyword>